<keyword evidence="8" id="KW-1185">Reference proteome</keyword>
<feature type="transmembrane region" description="Helical" evidence="5">
    <location>
        <begin position="257"/>
        <end position="275"/>
    </location>
</feature>
<dbReference type="PRINTS" id="PR01036">
    <property type="entry name" value="TCRTETB"/>
</dbReference>
<evidence type="ECO:0000259" key="6">
    <source>
        <dbReference type="PROSITE" id="PS50850"/>
    </source>
</evidence>
<keyword evidence="4 5" id="KW-0472">Membrane</keyword>
<comment type="subcellular location">
    <subcellularLocation>
        <location evidence="1">Membrane</location>
        <topology evidence="1">Multi-pass membrane protein</topology>
    </subcellularLocation>
</comment>
<evidence type="ECO:0000256" key="2">
    <source>
        <dbReference type="ARBA" id="ARBA00022692"/>
    </source>
</evidence>
<evidence type="ECO:0000313" key="8">
    <source>
        <dbReference type="Proteomes" id="UP001362999"/>
    </source>
</evidence>
<dbReference type="InterPro" id="IPR036259">
    <property type="entry name" value="MFS_trans_sf"/>
</dbReference>
<dbReference type="CDD" id="cd17502">
    <property type="entry name" value="MFS_Azr1_MDR_like"/>
    <property type="match status" value="1"/>
</dbReference>
<feature type="transmembrane region" description="Helical" evidence="5">
    <location>
        <begin position="91"/>
        <end position="111"/>
    </location>
</feature>
<evidence type="ECO:0000256" key="5">
    <source>
        <dbReference type="SAM" id="Phobius"/>
    </source>
</evidence>
<protein>
    <submittedName>
        <fullName evidence="7">Major facilitator transporter-like protein</fullName>
    </submittedName>
</protein>
<evidence type="ECO:0000313" key="7">
    <source>
        <dbReference type="EMBL" id="KAK7052588.1"/>
    </source>
</evidence>
<feature type="transmembrane region" description="Helical" evidence="5">
    <location>
        <begin position="295"/>
        <end position="315"/>
    </location>
</feature>
<feature type="transmembrane region" description="Helical" evidence="5">
    <location>
        <begin position="24"/>
        <end position="49"/>
    </location>
</feature>
<feature type="transmembrane region" description="Helical" evidence="5">
    <location>
        <begin position="61"/>
        <end position="84"/>
    </location>
</feature>
<dbReference type="GO" id="GO:0005886">
    <property type="term" value="C:plasma membrane"/>
    <property type="evidence" value="ECO:0007669"/>
    <property type="project" value="TreeGrafter"/>
</dbReference>
<dbReference type="Proteomes" id="UP001362999">
    <property type="component" value="Unassembled WGS sequence"/>
</dbReference>
<proteinExistence type="predicted"/>
<feature type="transmembrane region" description="Helical" evidence="5">
    <location>
        <begin position="497"/>
        <end position="516"/>
    </location>
</feature>
<name>A0AAW0DLZ4_9AGAR</name>
<feature type="transmembrane region" description="Helical" evidence="5">
    <location>
        <begin position="184"/>
        <end position="204"/>
    </location>
</feature>
<evidence type="ECO:0000256" key="4">
    <source>
        <dbReference type="ARBA" id="ARBA00023136"/>
    </source>
</evidence>
<dbReference type="PANTHER" id="PTHR23501:SF198">
    <property type="entry name" value="AZOLE RESISTANCE PROTEIN 1-RELATED"/>
    <property type="match status" value="1"/>
</dbReference>
<dbReference type="GO" id="GO:0022857">
    <property type="term" value="F:transmembrane transporter activity"/>
    <property type="evidence" value="ECO:0007669"/>
    <property type="project" value="InterPro"/>
</dbReference>
<feature type="transmembrane region" description="Helical" evidence="5">
    <location>
        <begin position="360"/>
        <end position="380"/>
    </location>
</feature>
<dbReference type="InterPro" id="IPR011701">
    <property type="entry name" value="MFS"/>
</dbReference>
<comment type="caution">
    <text evidence="7">The sequence shown here is derived from an EMBL/GenBank/DDBJ whole genome shotgun (WGS) entry which is preliminary data.</text>
</comment>
<feature type="transmembrane region" description="Helical" evidence="5">
    <location>
        <begin position="427"/>
        <end position="449"/>
    </location>
</feature>
<dbReference type="Gene3D" id="1.20.1250.20">
    <property type="entry name" value="MFS general substrate transporter like domains"/>
    <property type="match status" value="1"/>
</dbReference>
<feature type="transmembrane region" description="Helical" evidence="5">
    <location>
        <begin position="225"/>
        <end position="245"/>
    </location>
</feature>
<feature type="transmembrane region" description="Helical" evidence="5">
    <location>
        <begin position="392"/>
        <end position="415"/>
    </location>
</feature>
<keyword evidence="2 5" id="KW-0812">Transmembrane</keyword>
<accession>A0AAW0DLZ4</accession>
<dbReference type="InterPro" id="IPR020846">
    <property type="entry name" value="MFS_dom"/>
</dbReference>
<dbReference type="PROSITE" id="PS50850">
    <property type="entry name" value="MFS"/>
    <property type="match status" value="1"/>
</dbReference>
<gene>
    <name evidence="7" type="ORF">R3P38DRAFT_2861244</name>
</gene>
<keyword evidence="3 5" id="KW-1133">Transmembrane helix</keyword>
<feature type="transmembrane region" description="Helical" evidence="5">
    <location>
        <begin position="335"/>
        <end position="353"/>
    </location>
</feature>
<sequence>MSAESQETVQQQLPESTVLTGKRLAIVFAAVLCTVLLVALDQTILATALPKIASDLNSFTLQAWVATSFVLAQSVFILFFGQVLRIFPAKWILLSTIFIFEVGSLVCALAQSMGALIAGRTVSGLGAAGMFTAMLQVLAQATRLEDRPKYMGMLGSVFVLASIIGPLIGGALTDHVSWRWCFYINLPIGGAALVSIGILLKPVLPLGADPTKRSWDDLLHQVRNIDWIAAVLAGAAVTCLGLALQWGGNTKPWSDKAVIITFVFSGVLAIAFIFWEKHVGDGAMAPLQIFRSRSIYAIMIYAFLIRFSQLVYAYYLPILYQVVRHHDATKSGIDILPMLVSGVVLLLISGLLVSKFGYFYPFLVAGPPFLAIGSGLLYSIGVNTSSAKLAGLQILVGACTGFGMQNSIVAIQVEFEGQPKLFAQAQSVVSFFQFLGGMIGLSIAEAVFASEITHFLGRYAPSAPAAIVRNSPTAIYTDLPAELIPGVVKAYVDSLKVVYILGIPVAALSMIATVFIKNIRIVKEKDAASVAPVEGNTDKEKSSSEA</sequence>
<dbReference type="EMBL" id="JAWWNJ010000007">
    <property type="protein sequence ID" value="KAK7052588.1"/>
    <property type="molecule type" value="Genomic_DNA"/>
</dbReference>
<reference evidence="7 8" key="1">
    <citation type="journal article" date="2024" name="J Genomics">
        <title>Draft genome sequencing and assembly of Favolaschia claudopus CIRM-BRFM 2984 isolated from oak limbs.</title>
        <authorList>
            <person name="Navarro D."/>
            <person name="Drula E."/>
            <person name="Chaduli D."/>
            <person name="Cazenave R."/>
            <person name="Ahrendt S."/>
            <person name="Wang J."/>
            <person name="Lipzen A."/>
            <person name="Daum C."/>
            <person name="Barry K."/>
            <person name="Grigoriev I.V."/>
            <person name="Favel A."/>
            <person name="Rosso M.N."/>
            <person name="Martin F."/>
        </authorList>
    </citation>
    <scope>NUCLEOTIDE SEQUENCE [LARGE SCALE GENOMIC DNA]</scope>
    <source>
        <strain evidence="7 8">CIRM-BRFM 2984</strain>
    </source>
</reference>
<evidence type="ECO:0000256" key="3">
    <source>
        <dbReference type="ARBA" id="ARBA00022989"/>
    </source>
</evidence>
<feature type="domain" description="Major facilitator superfamily (MFS) profile" evidence="6">
    <location>
        <begin position="27"/>
        <end position="520"/>
    </location>
</feature>
<dbReference type="PANTHER" id="PTHR23501">
    <property type="entry name" value="MAJOR FACILITATOR SUPERFAMILY"/>
    <property type="match status" value="1"/>
</dbReference>
<organism evidence="7 8">
    <name type="scientific">Favolaschia claudopus</name>
    <dbReference type="NCBI Taxonomy" id="2862362"/>
    <lineage>
        <taxon>Eukaryota</taxon>
        <taxon>Fungi</taxon>
        <taxon>Dikarya</taxon>
        <taxon>Basidiomycota</taxon>
        <taxon>Agaricomycotina</taxon>
        <taxon>Agaricomycetes</taxon>
        <taxon>Agaricomycetidae</taxon>
        <taxon>Agaricales</taxon>
        <taxon>Marasmiineae</taxon>
        <taxon>Mycenaceae</taxon>
        <taxon>Favolaschia</taxon>
    </lineage>
</organism>
<dbReference type="SUPFAM" id="SSF103473">
    <property type="entry name" value="MFS general substrate transporter"/>
    <property type="match status" value="1"/>
</dbReference>
<evidence type="ECO:0000256" key="1">
    <source>
        <dbReference type="ARBA" id="ARBA00004141"/>
    </source>
</evidence>
<feature type="transmembrane region" description="Helical" evidence="5">
    <location>
        <begin position="150"/>
        <end position="172"/>
    </location>
</feature>
<dbReference type="AlphaFoldDB" id="A0AAW0DLZ4"/>
<dbReference type="Gene3D" id="1.20.1720.10">
    <property type="entry name" value="Multidrug resistance protein D"/>
    <property type="match status" value="1"/>
</dbReference>
<dbReference type="Pfam" id="PF07690">
    <property type="entry name" value="MFS_1"/>
    <property type="match status" value="1"/>
</dbReference>
<feature type="transmembrane region" description="Helical" evidence="5">
    <location>
        <begin position="117"/>
        <end position="138"/>
    </location>
</feature>